<organism evidence="1 2">
    <name type="scientific">Lacipirellula limnantheis</name>
    <dbReference type="NCBI Taxonomy" id="2528024"/>
    <lineage>
        <taxon>Bacteria</taxon>
        <taxon>Pseudomonadati</taxon>
        <taxon>Planctomycetota</taxon>
        <taxon>Planctomycetia</taxon>
        <taxon>Pirellulales</taxon>
        <taxon>Lacipirellulaceae</taxon>
        <taxon>Lacipirellula</taxon>
    </lineage>
</organism>
<accession>A0A517U2I4</accession>
<dbReference type="KEGG" id="llh:I41_40160"/>
<dbReference type="Proteomes" id="UP000317909">
    <property type="component" value="Chromosome"/>
</dbReference>
<reference evidence="1 2" key="1">
    <citation type="submission" date="2019-02" db="EMBL/GenBank/DDBJ databases">
        <title>Deep-cultivation of Planctomycetes and their phenomic and genomic characterization uncovers novel biology.</title>
        <authorList>
            <person name="Wiegand S."/>
            <person name="Jogler M."/>
            <person name="Boedeker C."/>
            <person name="Pinto D."/>
            <person name="Vollmers J."/>
            <person name="Rivas-Marin E."/>
            <person name="Kohn T."/>
            <person name="Peeters S.H."/>
            <person name="Heuer A."/>
            <person name="Rast P."/>
            <person name="Oberbeckmann S."/>
            <person name="Bunk B."/>
            <person name="Jeske O."/>
            <person name="Meyerdierks A."/>
            <person name="Storesund J.E."/>
            <person name="Kallscheuer N."/>
            <person name="Luecker S."/>
            <person name="Lage O.M."/>
            <person name="Pohl T."/>
            <person name="Merkel B.J."/>
            <person name="Hornburger P."/>
            <person name="Mueller R.-W."/>
            <person name="Bruemmer F."/>
            <person name="Labrenz M."/>
            <person name="Spormann A.M."/>
            <person name="Op den Camp H."/>
            <person name="Overmann J."/>
            <person name="Amann R."/>
            <person name="Jetten M.S.M."/>
            <person name="Mascher T."/>
            <person name="Medema M.H."/>
            <person name="Devos D.P."/>
            <person name="Kaster A.-K."/>
            <person name="Ovreas L."/>
            <person name="Rohde M."/>
            <person name="Galperin M.Y."/>
            <person name="Jogler C."/>
        </authorList>
    </citation>
    <scope>NUCLEOTIDE SEQUENCE [LARGE SCALE GENOMIC DNA]</scope>
    <source>
        <strain evidence="1 2">I41</strain>
    </source>
</reference>
<proteinExistence type="predicted"/>
<dbReference type="EMBL" id="CP036339">
    <property type="protein sequence ID" value="QDT74813.1"/>
    <property type="molecule type" value="Genomic_DNA"/>
</dbReference>
<keyword evidence="2" id="KW-1185">Reference proteome</keyword>
<evidence type="ECO:0000313" key="2">
    <source>
        <dbReference type="Proteomes" id="UP000317909"/>
    </source>
</evidence>
<name>A0A517U2I4_9BACT</name>
<sequence length="62" mass="6824">MIQTSGDRVIIRVEPHGEGHHAIARMFAGGGKCRLLHGDRLTLIQIVELRTDSGAPEWHAVI</sequence>
<evidence type="ECO:0000313" key="1">
    <source>
        <dbReference type="EMBL" id="QDT74813.1"/>
    </source>
</evidence>
<gene>
    <name evidence="1" type="ORF">I41_40160</name>
</gene>
<dbReference type="AlphaFoldDB" id="A0A517U2I4"/>
<protein>
    <submittedName>
        <fullName evidence="1">Uncharacterized protein</fullName>
    </submittedName>
</protein>